<evidence type="ECO:0000259" key="22">
    <source>
        <dbReference type="PROSITE" id="PS50011"/>
    </source>
</evidence>
<evidence type="ECO:0000256" key="6">
    <source>
        <dbReference type="ARBA" id="ARBA00022614"/>
    </source>
</evidence>
<dbReference type="InterPro" id="IPR011009">
    <property type="entry name" value="Kinase-like_dom_sf"/>
</dbReference>
<dbReference type="GO" id="GO:0051707">
    <property type="term" value="P:response to other organism"/>
    <property type="evidence" value="ECO:0007669"/>
    <property type="project" value="UniProtKB-ARBA"/>
</dbReference>
<evidence type="ECO:0000256" key="3">
    <source>
        <dbReference type="ARBA" id="ARBA00022475"/>
    </source>
</evidence>
<dbReference type="SMART" id="SM00220">
    <property type="entry name" value="S_TKc"/>
    <property type="match status" value="1"/>
</dbReference>
<dbReference type="SUPFAM" id="SSF52047">
    <property type="entry name" value="RNI-like"/>
    <property type="match status" value="1"/>
</dbReference>
<dbReference type="Gene3D" id="3.30.200.20">
    <property type="entry name" value="Phosphorylase Kinase, domain 1"/>
    <property type="match status" value="1"/>
</dbReference>
<dbReference type="PROSITE" id="PS50011">
    <property type="entry name" value="PROTEIN_KINASE_DOM"/>
    <property type="match status" value="1"/>
</dbReference>
<keyword evidence="8 21" id="KW-0812">Transmembrane</keyword>
<dbReference type="Gene3D" id="3.80.10.10">
    <property type="entry name" value="Ribonuclease Inhibitor"/>
    <property type="match status" value="2"/>
</dbReference>
<dbReference type="AlphaFoldDB" id="A0ABD2Y351"/>
<keyword evidence="10" id="KW-0677">Repeat</keyword>
<evidence type="ECO:0000256" key="11">
    <source>
        <dbReference type="ARBA" id="ARBA00022741"/>
    </source>
</evidence>
<dbReference type="FunFam" id="3.80.10.10:FF:000383">
    <property type="entry name" value="Leucine-rich repeat receptor protein kinase EMS1"/>
    <property type="match status" value="1"/>
</dbReference>
<evidence type="ECO:0000256" key="2">
    <source>
        <dbReference type="ARBA" id="ARBA00012513"/>
    </source>
</evidence>
<dbReference type="Pfam" id="PF00069">
    <property type="entry name" value="Pkinase"/>
    <property type="match status" value="1"/>
</dbReference>
<comment type="catalytic activity">
    <reaction evidence="18">
        <text>L-threonyl-[protein] + ATP = O-phospho-L-threonyl-[protein] + ADP + H(+)</text>
        <dbReference type="Rhea" id="RHEA:46608"/>
        <dbReference type="Rhea" id="RHEA-COMP:11060"/>
        <dbReference type="Rhea" id="RHEA-COMP:11605"/>
        <dbReference type="ChEBI" id="CHEBI:15378"/>
        <dbReference type="ChEBI" id="CHEBI:30013"/>
        <dbReference type="ChEBI" id="CHEBI:30616"/>
        <dbReference type="ChEBI" id="CHEBI:61977"/>
        <dbReference type="ChEBI" id="CHEBI:456216"/>
        <dbReference type="EC" id="2.7.11.1"/>
    </reaction>
</comment>
<dbReference type="InterPro" id="IPR003591">
    <property type="entry name" value="Leu-rich_rpt_typical-subtyp"/>
</dbReference>
<keyword evidence="3" id="KW-1003">Cell membrane</keyword>
<dbReference type="InterPro" id="IPR051809">
    <property type="entry name" value="Plant_receptor-like_S/T_kinase"/>
</dbReference>
<evidence type="ECO:0000256" key="12">
    <source>
        <dbReference type="ARBA" id="ARBA00022777"/>
    </source>
</evidence>
<keyword evidence="15 21" id="KW-0472">Membrane</keyword>
<evidence type="ECO:0000256" key="16">
    <source>
        <dbReference type="ARBA" id="ARBA00023170"/>
    </source>
</evidence>
<evidence type="ECO:0000313" key="24">
    <source>
        <dbReference type="Proteomes" id="UP001630127"/>
    </source>
</evidence>
<dbReference type="PROSITE" id="PS00108">
    <property type="entry name" value="PROTEIN_KINASE_ST"/>
    <property type="match status" value="1"/>
</dbReference>
<evidence type="ECO:0000256" key="21">
    <source>
        <dbReference type="SAM" id="Phobius"/>
    </source>
</evidence>
<evidence type="ECO:0000256" key="8">
    <source>
        <dbReference type="ARBA" id="ARBA00022692"/>
    </source>
</evidence>
<dbReference type="Pfam" id="PF13855">
    <property type="entry name" value="LRR_8"/>
    <property type="match status" value="3"/>
</dbReference>
<evidence type="ECO:0000256" key="10">
    <source>
        <dbReference type="ARBA" id="ARBA00022737"/>
    </source>
</evidence>
<evidence type="ECO:0000256" key="5">
    <source>
        <dbReference type="ARBA" id="ARBA00022553"/>
    </source>
</evidence>
<feature type="binding site" evidence="20">
    <location>
        <position position="544"/>
    </location>
    <ligand>
        <name>ATP</name>
        <dbReference type="ChEBI" id="CHEBI:30616"/>
    </ligand>
</feature>
<dbReference type="Pfam" id="PF00560">
    <property type="entry name" value="LRR_1"/>
    <property type="match status" value="3"/>
</dbReference>
<dbReference type="SUPFAM" id="SSF52058">
    <property type="entry name" value="L domain-like"/>
    <property type="match status" value="1"/>
</dbReference>
<dbReference type="GO" id="GO:0004674">
    <property type="term" value="F:protein serine/threonine kinase activity"/>
    <property type="evidence" value="ECO:0007669"/>
    <property type="project" value="UniProtKB-KW"/>
</dbReference>
<accession>A0ABD2Y351</accession>
<evidence type="ECO:0000256" key="7">
    <source>
        <dbReference type="ARBA" id="ARBA00022679"/>
    </source>
</evidence>
<dbReference type="GO" id="GO:0005524">
    <property type="term" value="F:ATP binding"/>
    <property type="evidence" value="ECO:0007669"/>
    <property type="project" value="UniProtKB-UniRule"/>
</dbReference>
<sequence length="801" mass="88950">EIPEDVGNLYNLEQIGIEYADMTGAIPQGICNLHKLEKLYLAENRLRGPIPLQIFNMSTLSLISLTDNELYGNLPSTLGIMLPNLEELYLAGNYLSGKMLTSISNASRLWYLELSENKFSGAIPHTLGNLRFLEALNLGRNRFSYESPSGELNFFVSLASCKYLNLLGMKGIPLNGYLPISFGNLSSSLKSIDLGRCGIKGEIPSSIGNLSNLVDLDLGDNNFEGIIPPTIIQLLKLQRINFGFNKLQGPFPSEFCYLSNLGELSLDGNLLSGMVPSCIGNITSLRYLYLVSNHLNSNLPSTLWSLKYLLELDLSRNFLTGPLPFLLGNLKALTKLKLSMNQFYGEIPSTIGGLQNLLTLSVAHNNLTGSIPESMKGMLSLQDLDLSFNNLDGIIPNSLEVLSSLHHFNVSYNKLRGPIPHGGPFRNFTNLSFLSNEALCGAPWLKPCQTFEHKSKKMMVLFVVLPIGFVMLALTISFLLIKKLRRITKAQTYNSFPGTSYDRVSFHELQQITNGFSDSNLLGSGTFGSVYKGVLANGMIWAIKVFDLKLESAFRSFDKECEVLRQLRHRNLAKVISTCASPDFKGLILEYMSNGSLEKWLYLDGCVLNIKQRLDIMIDVACGLDYLHHGYSVPVVHCDLKPSNILLDQDMVGHVSDFGIAKLLGDGEKVVQTETLATFGYISPEYGQQGMVSTMCDVYSFGITLMETFTRRKPSDEMFSEELSIRQWVQESLPDSIIQVIDKNLHLPEDEQAPKKIACVSSVLQLALSCTMDAPTERINMNDALLALEKIKFQFSEISSV</sequence>
<comment type="catalytic activity">
    <reaction evidence="19">
        <text>L-seryl-[protein] + ATP = O-phospho-L-seryl-[protein] + ADP + H(+)</text>
        <dbReference type="Rhea" id="RHEA:17989"/>
        <dbReference type="Rhea" id="RHEA-COMP:9863"/>
        <dbReference type="Rhea" id="RHEA-COMP:11604"/>
        <dbReference type="ChEBI" id="CHEBI:15378"/>
        <dbReference type="ChEBI" id="CHEBI:29999"/>
        <dbReference type="ChEBI" id="CHEBI:30616"/>
        <dbReference type="ChEBI" id="CHEBI:83421"/>
        <dbReference type="ChEBI" id="CHEBI:456216"/>
        <dbReference type="EC" id="2.7.11.1"/>
    </reaction>
</comment>
<dbReference type="InterPro" id="IPR000719">
    <property type="entry name" value="Prot_kinase_dom"/>
</dbReference>
<dbReference type="Gene3D" id="1.10.510.10">
    <property type="entry name" value="Transferase(Phosphotransferase) domain 1"/>
    <property type="match status" value="1"/>
</dbReference>
<evidence type="ECO:0000256" key="14">
    <source>
        <dbReference type="ARBA" id="ARBA00022989"/>
    </source>
</evidence>
<evidence type="ECO:0000313" key="23">
    <source>
        <dbReference type="EMBL" id="KAL3501959.1"/>
    </source>
</evidence>
<proteinExistence type="predicted"/>
<dbReference type="Proteomes" id="UP001630127">
    <property type="component" value="Unassembled WGS sequence"/>
</dbReference>
<evidence type="ECO:0000256" key="15">
    <source>
        <dbReference type="ARBA" id="ARBA00023136"/>
    </source>
</evidence>
<evidence type="ECO:0000256" key="20">
    <source>
        <dbReference type="PROSITE-ProRule" id="PRU10141"/>
    </source>
</evidence>
<dbReference type="EMBL" id="JBJUIK010000015">
    <property type="protein sequence ID" value="KAL3501959.1"/>
    <property type="molecule type" value="Genomic_DNA"/>
</dbReference>
<dbReference type="FunFam" id="1.10.510.10:FF:000358">
    <property type="entry name" value="Putative leucine-rich repeat receptor-like serine/threonine-protein kinase"/>
    <property type="match status" value="1"/>
</dbReference>
<keyword evidence="16" id="KW-0675">Receptor</keyword>
<evidence type="ECO:0000256" key="1">
    <source>
        <dbReference type="ARBA" id="ARBA00004162"/>
    </source>
</evidence>
<evidence type="ECO:0000256" key="4">
    <source>
        <dbReference type="ARBA" id="ARBA00022527"/>
    </source>
</evidence>
<organism evidence="23 24">
    <name type="scientific">Cinchona calisaya</name>
    <dbReference type="NCBI Taxonomy" id="153742"/>
    <lineage>
        <taxon>Eukaryota</taxon>
        <taxon>Viridiplantae</taxon>
        <taxon>Streptophyta</taxon>
        <taxon>Embryophyta</taxon>
        <taxon>Tracheophyta</taxon>
        <taxon>Spermatophyta</taxon>
        <taxon>Magnoliopsida</taxon>
        <taxon>eudicotyledons</taxon>
        <taxon>Gunneridae</taxon>
        <taxon>Pentapetalae</taxon>
        <taxon>asterids</taxon>
        <taxon>lamiids</taxon>
        <taxon>Gentianales</taxon>
        <taxon>Rubiaceae</taxon>
        <taxon>Cinchonoideae</taxon>
        <taxon>Cinchoneae</taxon>
        <taxon>Cinchona</taxon>
    </lineage>
</organism>
<dbReference type="InterPro" id="IPR001611">
    <property type="entry name" value="Leu-rich_rpt"/>
</dbReference>
<feature type="transmembrane region" description="Helical" evidence="21">
    <location>
        <begin position="458"/>
        <end position="481"/>
    </location>
</feature>
<keyword evidence="9" id="KW-0732">Signal</keyword>
<evidence type="ECO:0000256" key="13">
    <source>
        <dbReference type="ARBA" id="ARBA00022840"/>
    </source>
</evidence>
<dbReference type="FunFam" id="3.80.10.10:FF:000095">
    <property type="entry name" value="LRR receptor-like serine/threonine-protein kinase GSO1"/>
    <property type="match status" value="1"/>
</dbReference>
<evidence type="ECO:0000256" key="19">
    <source>
        <dbReference type="ARBA" id="ARBA00048679"/>
    </source>
</evidence>
<keyword evidence="6" id="KW-0433">Leucine-rich repeat</keyword>
<feature type="non-terminal residue" evidence="23">
    <location>
        <position position="1"/>
    </location>
</feature>
<evidence type="ECO:0000256" key="9">
    <source>
        <dbReference type="ARBA" id="ARBA00022729"/>
    </source>
</evidence>
<dbReference type="SUPFAM" id="SSF56112">
    <property type="entry name" value="Protein kinase-like (PK-like)"/>
    <property type="match status" value="1"/>
</dbReference>
<keyword evidence="14 21" id="KW-1133">Transmembrane helix</keyword>
<keyword evidence="24" id="KW-1185">Reference proteome</keyword>
<protein>
    <recommendedName>
        <fullName evidence="2">non-specific serine/threonine protein kinase</fullName>
        <ecNumber evidence="2">2.7.11.1</ecNumber>
    </recommendedName>
</protein>
<dbReference type="PANTHER" id="PTHR27008">
    <property type="entry name" value="OS04G0122200 PROTEIN"/>
    <property type="match status" value="1"/>
</dbReference>
<evidence type="ECO:0000256" key="17">
    <source>
        <dbReference type="ARBA" id="ARBA00023180"/>
    </source>
</evidence>
<dbReference type="InterPro" id="IPR008271">
    <property type="entry name" value="Ser/Thr_kinase_AS"/>
</dbReference>
<dbReference type="GO" id="GO:0006952">
    <property type="term" value="P:defense response"/>
    <property type="evidence" value="ECO:0007669"/>
    <property type="project" value="UniProtKB-ARBA"/>
</dbReference>
<dbReference type="PROSITE" id="PS00107">
    <property type="entry name" value="PROTEIN_KINASE_ATP"/>
    <property type="match status" value="1"/>
</dbReference>
<dbReference type="EC" id="2.7.11.1" evidence="2"/>
<dbReference type="SMART" id="SM00369">
    <property type="entry name" value="LRR_TYP"/>
    <property type="match status" value="7"/>
</dbReference>
<dbReference type="PANTHER" id="PTHR27008:SF602">
    <property type="entry name" value="LRR RECEPTOR-LIKE SERINE_THREONINE-PROTEIN KINASE EFR"/>
    <property type="match status" value="1"/>
</dbReference>
<gene>
    <name evidence="23" type="ORF">ACH5RR_036408</name>
</gene>
<name>A0ABD2Y351_9GENT</name>
<keyword evidence="7" id="KW-0808">Transferase</keyword>
<dbReference type="GO" id="GO:0005886">
    <property type="term" value="C:plasma membrane"/>
    <property type="evidence" value="ECO:0007669"/>
    <property type="project" value="UniProtKB-SubCell"/>
</dbReference>
<keyword evidence="12" id="KW-0418">Kinase</keyword>
<dbReference type="InterPro" id="IPR017441">
    <property type="entry name" value="Protein_kinase_ATP_BS"/>
</dbReference>
<comment type="subcellular location">
    <subcellularLocation>
        <location evidence="1">Cell membrane</location>
        <topology evidence="1">Single-pass membrane protein</topology>
    </subcellularLocation>
</comment>
<keyword evidence="5" id="KW-0597">Phosphoprotein</keyword>
<keyword evidence="13 20" id="KW-0067">ATP-binding</keyword>
<feature type="domain" description="Protein kinase" evidence="22">
    <location>
        <begin position="516"/>
        <end position="791"/>
    </location>
</feature>
<dbReference type="InterPro" id="IPR032675">
    <property type="entry name" value="LRR_dom_sf"/>
</dbReference>
<evidence type="ECO:0000256" key="18">
    <source>
        <dbReference type="ARBA" id="ARBA00047899"/>
    </source>
</evidence>
<comment type="caution">
    <text evidence="23">The sequence shown here is derived from an EMBL/GenBank/DDBJ whole genome shotgun (WGS) entry which is preliminary data.</text>
</comment>
<reference evidence="23 24" key="1">
    <citation type="submission" date="2024-11" db="EMBL/GenBank/DDBJ databases">
        <title>A near-complete genome assembly of Cinchona calisaya.</title>
        <authorList>
            <person name="Lian D.C."/>
            <person name="Zhao X.W."/>
            <person name="Wei L."/>
        </authorList>
    </citation>
    <scope>NUCLEOTIDE SEQUENCE [LARGE SCALE GENOMIC DNA]</scope>
    <source>
        <tissue evidence="23">Nenye</tissue>
    </source>
</reference>
<keyword evidence="17" id="KW-0325">Glycoprotein</keyword>
<keyword evidence="11 20" id="KW-0547">Nucleotide-binding</keyword>
<dbReference type="FunFam" id="3.30.200.20:FF:000661">
    <property type="entry name" value="Serine-threonine protein kinase plant-type"/>
    <property type="match status" value="1"/>
</dbReference>
<keyword evidence="4" id="KW-0723">Serine/threonine-protein kinase</keyword>